<dbReference type="Pfam" id="PF03595">
    <property type="entry name" value="SLAC1"/>
    <property type="match status" value="1"/>
</dbReference>
<feature type="transmembrane region" description="Helical" evidence="5">
    <location>
        <begin position="23"/>
        <end position="45"/>
    </location>
</feature>
<evidence type="ECO:0000256" key="4">
    <source>
        <dbReference type="ARBA" id="ARBA00023136"/>
    </source>
</evidence>
<dbReference type="InterPro" id="IPR038665">
    <property type="entry name" value="Voltage-dep_anion_channel_sf"/>
</dbReference>
<evidence type="ECO:0000313" key="6">
    <source>
        <dbReference type="EMBL" id="GIQ83267.1"/>
    </source>
</evidence>
<evidence type="ECO:0000256" key="3">
    <source>
        <dbReference type="ARBA" id="ARBA00022989"/>
    </source>
</evidence>
<name>A0A9K3CUP3_9EUKA</name>
<evidence type="ECO:0000256" key="5">
    <source>
        <dbReference type="SAM" id="Phobius"/>
    </source>
</evidence>
<evidence type="ECO:0000256" key="1">
    <source>
        <dbReference type="ARBA" id="ARBA00004141"/>
    </source>
</evidence>
<dbReference type="GO" id="GO:0055085">
    <property type="term" value="P:transmembrane transport"/>
    <property type="evidence" value="ECO:0007669"/>
    <property type="project" value="InterPro"/>
</dbReference>
<organism evidence="6 7">
    <name type="scientific">Kipferlia bialata</name>
    <dbReference type="NCBI Taxonomy" id="797122"/>
    <lineage>
        <taxon>Eukaryota</taxon>
        <taxon>Metamonada</taxon>
        <taxon>Carpediemonas-like organisms</taxon>
        <taxon>Kipferlia</taxon>
    </lineage>
</organism>
<dbReference type="AlphaFoldDB" id="A0A9K3CUP3"/>
<evidence type="ECO:0000313" key="7">
    <source>
        <dbReference type="Proteomes" id="UP000265618"/>
    </source>
</evidence>
<dbReference type="Proteomes" id="UP000265618">
    <property type="component" value="Unassembled WGS sequence"/>
</dbReference>
<keyword evidence="2 5" id="KW-0812">Transmembrane</keyword>
<proteinExistence type="predicted"/>
<feature type="non-terminal residue" evidence="6">
    <location>
        <position position="1"/>
    </location>
</feature>
<comment type="subcellular location">
    <subcellularLocation>
        <location evidence="1">Membrane</location>
        <topology evidence="1">Multi-pass membrane protein</topology>
    </subcellularLocation>
</comment>
<protein>
    <submittedName>
        <fullName evidence="6">Voltage-dependent anion channel</fullName>
    </submittedName>
</protein>
<evidence type="ECO:0000256" key="2">
    <source>
        <dbReference type="ARBA" id="ARBA00022692"/>
    </source>
</evidence>
<keyword evidence="4 5" id="KW-0472">Membrane</keyword>
<gene>
    <name evidence="6" type="ORF">KIPB_004560</name>
</gene>
<dbReference type="InterPro" id="IPR004695">
    <property type="entry name" value="SLAC1/Mae1/Ssu1/TehA"/>
</dbReference>
<feature type="transmembrane region" description="Helical" evidence="5">
    <location>
        <begin position="57"/>
        <end position="79"/>
    </location>
</feature>
<dbReference type="GO" id="GO:0016020">
    <property type="term" value="C:membrane"/>
    <property type="evidence" value="ECO:0007669"/>
    <property type="project" value="UniProtKB-SubCell"/>
</dbReference>
<sequence length="102" mass="11763">MSEVTENPIDNPVEEKEVVKDSFLKHVGIAFFTALMGLISPALVLRRFQRDYDLPAAWANTYLAVTSVVFFVFLGLFAVRCIKYFDSVKKEFNHPIKRNFFP</sequence>
<dbReference type="Gene3D" id="1.50.10.150">
    <property type="entry name" value="Voltage-dependent anion channel"/>
    <property type="match status" value="1"/>
</dbReference>
<accession>A0A9K3CUP3</accession>
<dbReference type="EMBL" id="BDIP01000983">
    <property type="protein sequence ID" value="GIQ83267.1"/>
    <property type="molecule type" value="Genomic_DNA"/>
</dbReference>
<comment type="caution">
    <text evidence="6">The sequence shown here is derived from an EMBL/GenBank/DDBJ whole genome shotgun (WGS) entry which is preliminary data.</text>
</comment>
<keyword evidence="3 5" id="KW-1133">Transmembrane helix</keyword>
<reference evidence="6 7" key="1">
    <citation type="journal article" date="2018" name="PLoS ONE">
        <title>The draft genome of Kipferlia bialata reveals reductive genome evolution in fornicate parasites.</title>
        <authorList>
            <person name="Tanifuji G."/>
            <person name="Takabayashi S."/>
            <person name="Kume K."/>
            <person name="Takagi M."/>
            <person name="Nakayama T."/>
            <person name="Kamikawa R."/>
            <person name="Inagaki Y."/>
            <person name="Hashimoto T."/>
        </authorList>
    </citation>
    <scope>NUCLEOTIDE SEQUENCE [LARGE SCALE GENOMIC DNA]</scope>
    <source>
        <strain evidence="6">NY0173</strain>
    </source>
</reference>
<keyword evidence="7" id="KW-1185">Reference proteome</keyword>